<dbReference type="SFLD" id="SFLDS00003">
    <property type="entry name" value="Haloacid_Dehalogenase"/>
    <property type="match status" value="1"/>
</dbReference>
<dbReference type="Gene3D" id="1.10.150.240">
    <property type="entry name" value="Putative phosphatase, domain 2"/>
    <property type="match status" value="1"/>
</dbReference>
<dbReference type="Gene3D" id="3.40.50.1000">
    <property type="entry name" value="HAD superfamily/HAD-like"/>
    <property type="match status" value="1"/>
</dbReference>
<dbReference type="PANTHER" id="PTHR43434">
    <property type="entry name" value="PHOSPHOGLYCOLATE PHOSPHATASE"/>
    <property type="match status" value="1"/>
</dbReference>
<dbReference type="GO" id="GO:0005829">
    <property type="term" value="C:cytosol"/>
    <property type="evidence" value="ECO:0007669"/>
    <property type="project" value="TreeGrafter"/>
</dbReference>
<dbReference type="EMBL" id="FQUY01000019">
    <property type="protein sequence ID" value="SHF34566.1"/>
    <property type="molecule type" value="Genomic_DNA"/>
</dbReference>
<dbReference type="STRING" id="1121429.SAMN02745133_02403"/>
<evidence type="ECO:0000313" key="2">
    <source>
        <dbReference type="Proteomes" id="UP000184148"/>
    </source>
</evidence>
<dbReference type="InterPro" id="IPR041492">
    <property type="entry name" value="HAD_2"/>
</dbReference>
<dbReference type="Pfam" id="PF13419">
    <property type="entry name" value="HAD_2"/>
    <property type="match status" value="1"/>
</dbReference>
<dbReference type="NCBIfam" id="TIGR01509">
    <property type="entry name" value="HAD-SF-IA-v3"/>
    <property type="match status" value="1"/>
</dbReference>
<dbReference type="InterPro" id="IPR023214">
    <property type="entry name" value="HAD_sf"/>
</dbReference>
<reference evidence="2" key="1">
    <citation type="submission" date="2016-11" db="EMBL/GenBank/DDBJ databases">
        <authorList>
            <person name="Varghese N."/>
            <person name="Submissions S."/>
        </authorList>
    </citation>
    <scope>NUCLEOTIDE SEQUENCE [LARGE SCALE GENOMIC DNA]</scope>
    <source>
        <strain evidence="2">DSM 12395</strain>
    </source>
</reference>
<dbReference type="FunFam" id="3.40.50.1000:FF:000022">
    <property type="entry name" value="Phosphoglycolate phosphatase"/>
    <property type="match status" value="1"/>
</dbReference>
<organism evidence="1 2">
    <name type="scientific">Desulforamulus putei DSM 12395</name>
    <dbReference type="NCBI Taxonomy" id="1121429"/>
    <lineage>
        <taxon>Bacteria</taxon>
        <taxon>Bacillati</taxon>
        <taxon>Bacillota</taxon>
        <taxon>Clostridia</taxon>
        <taxon>Eubacteriales</taxon>
        <taxon>Peptococcaceae</taxon>
        <taxon>Desulforamulus</taxon>
    </lineage>
</organism>
<name>A0A1M5AWP9_9FIRM</name>
<dbReference type="PANTHER" id="PTHR43434:SF1">
    <property type="entry name" value="PHOSPHOGLYCOLATE PHOSPHATASE"/>
    <property type="match status" value="1"/>
</dbReference>
<dbReference type="SUPFAM" id="SSF56784">
    <property type="entry name" value="HAD-like"/>
    <property type="match status" value="1"/>
</dbReference>
<dbReference type="PRINTS" id="PR00413">
    <property type="entry name" value="HADHALOGNASE"/>
</dbReference>
<dbReference type="SFLD" id="SFLDG01135">
    <property type="entry name" value="C1.5.6:_HAD__Beta-PGM__Phospha"/>
    <property type="match status" value="1"/>
</dbReference>
<accession>A0A1M5AWP9</accession>
<dbReference type="InterPro" id="IPR006439">
    <property type="entry name" value="HAD-SF_hydro_IA"/>
</dbReference>
<protein>
    <submittedName>
        <fullName evidence="1">Pyrophosphatase PpaX</fullName>
    </submittedName>
</protein>
<dbReference type="OrthoDB" id="9792518at2"/>
<dbReference type="Proteomes" id="UP000184148">
    <property type="component" value="Unassembled WGS sequence"/>
</dbReference>
<dbReference type="AlphaFoldDB" id="A0A1M5AWP9"/>
<dbReference type="GO" id="GO:0006281">
    <property type="term" value="P:DNA repair"/>
    <property type="evidence" value="ECO:0007669"/>
    <property type="project" value="TreeGrafter"/>
</dbReference>
<dbReference type="InterPro" id="IPR023198">
    <property type="entry name" value="PGP-like_dom2"/>
</dbReference>
<dbReference type="InterPro" id="IPR036412">
    <property type="entry name" value="HAD-like_sf"/>
</dbReference>
<dbReference type="SFLD" id="SFLDG01129">
    <property type="entry name" value="C1.5:_HAD__Beta-PGM__Phosphata"/>
    <property type="match status" value="1"/>
</dbReference>
<dbReference type="InterPro" id="IPR050155">
    <property type="entry name" value="HAD-like_hydrolase_sf"/>
</dbReference>
<proteinExistence type="predicted"/>
<keyword evidence="2" id="KW-1185">Reference proteome</keyword>
<evidence type="ECO:0000313" key="1">
    <source>
        <dbReference type="EMBL" id="SHF34566.1"/>
    </source>
</evidence>
<sequence>MAIHTVLFDLDGTLIDSLPLIRRTYEKVFAEMNIPWGDAEVMKHIGLPLADIAKTFAGEDRYLEFFKLYQHHYALEHDALTKTFPGTMEMLEALKASGIRLGIVTSKTRRVALRSIGFLGIDRYMEAVVAVEDVTRHKPQPDPIFKALELMQAPVETAAYIGDSPFDIISANRAGVTSIGVTWGMSGREELVRHGPDYILEKWEDLIRPNIISVHERRVYAYRHRNRCHHS</sequence>
<dbReference type="GO" id="GO:0008967">
    <property type="term" value="F:phosphoglycolate phosphatase activity"/>
    <property type="evidence" value="ECO:0007669"/>
    <property type="project" value="TreeGrafter"/>
</dbReference>
<gene>
    <name evidence="1" type="ORF">SAMN02745133_02403</name>
</gene>
<dbReference type="NCBIfam" id="TIGR01549">
    <property type="entry name" value="HAD-SF-IA-v1"/>
    <property type="match status" value="1"/>
</dbReference>